<dbReference type="InterPro" id="IPR012675">
    <property type="entry name" value="Beta-grasp_dom_sf"/>
</dbReference>
<dbReference type="PRINTS" id="PR00409">
    <property type="entry name" value="PHDIOXRDTASE"/>
</dbReference>
<gene>
    <name evidence="4" type="ORF">ACFQO6_24825</name>
</gene>
<dbReference type="InterPro" id="IPR036010">
    <property type="entry name" value="2Fe-2S_ferredoxin-like_sf"/>
</dbReference>
<dbReference type="Pfam" id="PF00111">
    <property type="entry name" value="Fer2"/>
    <property type="match status" value="1"/>
</dbReference>
<dbReference type="PROSITE" id="PS51384">
    <property type="entry name" value="FAD_FR"/>
    <property type="match status" value="1"/>
</dbReference>
<dbReference type="InterPro" id="IPR050415">
    <property type="entry name" value="MRET"/>
</dbReference>
<dbReference type="InterPro" id="IPR006058">
    <property type="entry name" value="2Fe2S_fd_BS"/>
</dbReference>
<name>A0ABW2NB02_9ACTN</name>
<dbReference type="PANTHER" id="PTHR47354">
    <property type="entry name" value="NADH OXIDOREDUCTASE HCR"/>
    <property type="match status" value="1"/>
</dbReference>
<protein>
    <submittedName>
        <fullName evidence="4">PDR/VanB family oxidoreductase</fullName>
    </submittedName>
</protein>
<dbReference type="SUPFAM" id="SSF63380">
    <property type="entry name" value="Riboflavin synthase domain-like"/>
    <property type="match status" value="1"/>
</dbReference>
<dbReference type="InterPro" id="IPR001041">
    <property type="entry name" value="2Fe-2S_ferredoxin-type"/>
</dbReference>
<dbReference type="Gene3D" id="3.40.50.80">
    <property type="entry name" value="Nucleotide-binding domain of ferredoxin-NADP reductase (FNR) module"/>
    <property type="match status" value="1"/>
</dbReference>
<evidence type="ECO:0000313" key="5">
    <source>
        <dbReference type="Proteomes" id="UP001596524"/>
    </source>
</evidence>
<dbReference type="InterPro" id="IPR017927">
    <property type="entry name" value="FAD-bd_FR_type"/>
</dbReference>
<dbReference type="InterPro" id="IPR039261">
    <property type="entry name" value="FNR_nucleotide-bd"/>
</dbReference>
<dbReference type="Gene3D" id="2.40.30.10">
    <property type="entry name" value="Translation factors"/>
    <property type="match status" value="1"/>
</dbReference>
<reference evidence="5" key="1">
    <citation type="journal article" date="2019" name="Int. J. Syst. Evol. Microbiol.">
        <title>The Global Catalogue of Microorganisms (GCM) 10K type strain sequencing project: providing services to taxonomists for standard genome sequencing and annotation.</title>
        <authorList>
            <consortium name="The Broad Institute Genomics Platform"/>
            <consortium name="The Broad Institute Genome Sequencing Center for Infectious Disease"/>
            <person name="Wu L."/>
            <person name="Ma J."/>
        </authorList>
    </citation>
    <scope>NUCLEOTIDE SEQUENCE [LARGE SCALE GENOMIC DNA]</scope>
    <source>
        <strain evidence="5">FCH27</strain>
    </source>
</reference>
<accession>A0ABW2NB02</accession>
<dbReference type="InterPro" id="IPR017938">
    <property type="entry name" value="Riboflavin_synthase-like_b-brl"/>
</dbReference>
<proteinExistence type="predicted"/>
<evidence type="ECO:0000313" key="4">
    <source>
        <dbReference type="EMBL" id="MFC7363518.1"/>
    </source>
</evidence>
<organism evidence="4 5">
    <name type="scientific">Nocardioides astragali</name>
    <dbReference type="NCBI Taxonomy" id="1776736"/>
    <lineage>
        <taxon>Bacteria</taxon>
        <taxon>Bacillati</taxon>
        <taxon>Actinomycetota</taxon>
        <taxon>Actinomycetes</taxon>
        <taxon>Propionibacteriales</taxon>
        <taxon>Nocardioidaceae</taxon>
        <taxon>Nocardioides</taxon>
    </lineage>
</organism>
<keyword evidence="5" id="KW-1185">Reference proteome</keyword>
<dbReference type="PROSITE" id="PS51085">
    <property type="entry name" value="2FE2S_FER_2"/>
    <property type="match status" value="1"/>
</dbReference>
<evidence type="ECO:0000259" key="3">
    <source>
        <dbReference type="PROSITE" id="PS51384"/>
    </source>
</evidence>
<dbReference type="EMBL" id="JBHTCH010000031">
    <property type="protein sequence ID" value="MFC7363518.1"/>
    <property type="molecule type" value="Genomic_DNA"/>
</dbReference>
<evidence type="ECO:0000256" key="1">
    <source>
        <dbReference type="ARBA" id="ARBA00001974"/>
    </source>
</evidence>
<sequence length="333" mass="36132">MTTTAHPDWATGTVVSSTPVADNVRRIVIERPPRGRAAPGSHLDVRLPIGQGTDVRSYSIVESTDDGSRLTISVLEVPQSRGGSAFMHTLAHGDELPVTQPLQNFPLSVTAPRHVLLAGGIGITALAAMADVLRAVGADYTLVYVGRSRERMAYLDELAELHGDRLVVHVDAEQTPLDVADLVGSIGDHRLAAATELYMCGPIRLMDAVRREWETTGLPPHNLRFETFGSSGWFQPEEFLVTIPQRQVKTTVRTDETLLDALTRAGVDLMYDCRKGECGLCLLDIDEVDGTIDHRDVFLSTTQKTDGRSISTCVSRVVSRTGSAPPTLSLTLP</sequence>
<dbReference type="CDD" id="cd06185">
    <property type="entry name" value="PDR_like"/>
    <property type="match status" value="1"/>
</dbReference>
<feature type="domain" description="2Fe-2S ferredoxin-type" evidence="2">
    <location>
        <begin position="237"/>
        <end position="333"/>
    </location>
</feature>
<dbReference type="InterPro" id="IPR001433">
    <property type="entry name" value="OxRdtase_FAD/NAD-bd"/>
</dbReference>
<dbReference type="SUPFAM" id="SSF52343">
    <property type="entry name" value="Ferredoxin reductase-like, C-terminal NADP-linked domain"/>
    <property type="match status" value="1"/>
</dbReference>
<dbReference type="CDD" id="cd00207">
    <property type="entry name" value="fer2"/>
    <property type="match status" value="1"/>
</dbReference>
<evidence type="ECO:0000259" key="2">
    <source>
        <dbReference type="PROSITE" id="PS51085"/>
    </source>
</evidence>
<feature type="domain" description="FAD-binding FR-type" evidence="3">
    <location>
        <begin position="7"/>
        <end position="108"/>
    </location>
</feature>
<comment type="cofactor">
    <cofactor evidence="1">
        <name>FAD</name>
        <dbReference type="ChEBI" id="CHEBI:57692"/>
    </cofactor>
</comment>
<comment type="caution">
    <text evidence="4">The sequence shown here is derived from an EMBL/GenBank/DDBJ whole genome shotgun (WGS) entry which is preliminary data.</text>
</comment>
<dbReference type="PANTHER" id="PTHR47354:SF2">
    <property type="entry name" value="BLR2392 PROTEIN"/>
    <property type="match status" value="1"/>
</dbReference>
<dbReference type="Pfam" id="PF00175">
    <property type="entry name" value="NAD_binding_1"/>
    <property type="match status" value="1"/>
</dbReference>
<dbReference type="RefSeq" id="WP_255893133.1">
    <property type="nucleotide sequence ID" value="NZ_JAFMZM010000009.1"/>
</dbReference>
<dbReference type="Proteomes" id="UP001596524">
    <property type="component" value="Unassembled WGS sequence"/>
</dbReference>
<dbReference type="Gene3D" id="3.10.20.30">
    <property type="match status" value="1"/>
</dbReference>
<dbReference type="PROSITE" id="PS00197">
    <property type="entry name" value="2FE2S_FER_1"/>
    <property type="match status" value="1"/>
</dbReference>
<dbReference type="SUPFAM" id="SSF54292">
    <property type="entry name" value="2Fe-2S ferredoxin-like"/>
    <property type="match status" value="1"/>
</dbReference>